<dbReference type="InterPro" id="IPR029063">
    <property type="entry name" value="SAM-dependent_MTases_sf"/>
</dbReference>
<dbReference type="EMBL" id="CP122979">
    <property type="protein sequence ID" value="WGI36512.1"/>
    <property type="molecule type" value="Genomic_DNA"/>
</dbReference>
<accession>A0ABY8LTD6</accession>
<gene>
    <name evidence="1" type="ORF">QEG99_03540</name>
</gene>
<dbReference type="Gene3D" id="3.40.50.150">
    <property type="entry name" value="Vaccinia Virus protein VP39"/>
    <property type="match status" value="1"/>
</dbReference>
<evidence type="ECO:0000313" key="1">
    <source>
        <dbReference type="EMBL" id="WGI36512.1"/>
    </source>
</evidence>
<sequence length="186" mass="22683">MEKDKKRNFFNFNNDDEWYTTKEDVQFFIDNANINKNKIIWCPFDLKNSNFVTTFRKNGYKVVHSHINNEKDFYKYQPKKWDIIVSNPPFKNKNKLLVRLLEFNKPWALIFGIQALNSERFCNELQKFSNIEYVHLKRRMCFTKDYLNYDVKKLQRPSFASMWITSKIFDKQIQIWDGVNYKNSDK</sequence>
<reference evidence="1" key="1">
    <citation type="submission" date="2023-04" db="EMBL/GenBank/DDBJ databases">
        <title>Completed genome of Mycoplasma lagogenitalium type strain 12MS.</title>
        <authorList>
            <person name="Spergser J."/>
        </authorList>
    </citation>
    <scope>NUCLEOTIDE SEQUENCE</scope>
    <source>
        <strain evidence="1">12MS</strain>
    </source>
</reference>
<evidence type="ECO:0000313" key="2">
    <source>
        <dbReference type="Proteomes" id="UP001179842"/>
    </source>
</evidence>
<keyword evidence="2" id="KW-1185">Reference proteome</keyword>
<dbReference type="InterPro" id="IPR002052">
    <property type="entry name" value="DNA_methylase_N6_adenine_CS"/>
</dbReference>
<proteinExistence type="predicted"/>
<organism evidence="1 2">
    <name type="scientific">Mesomycoplasma lagogenitalium</name>
    <dbReference type="NCBI Taxonomy" id="171286"/>
    <lineage>
        <taxon>Bacteria</taxon>
        <taxon>Bacillati</taxon>
        <taxon>Mycoplasmatota</taxon>
        <taxon>Mycoplasmoidales</taxon>
        <taxon>Metamycoplasmataceae</taxon>
        <taxon>Mesomycoplasma</taxon>
    </lineage>
</organism>
<dbReference type="RefSeq" id="WP_280101813.1">
    <property type="nucleotide sequence ID" value="NZ_CP122979.1"/>
</dbReference>
<dbReference type="Proteomes" id="UP001179842">
    <property type="component" value="Chromosome"/>
</dbReference>
<name>A0ABY8LTD6_9BACT</name>
<protein>
    <submittedName>
        <fullName evidence="1">Sugar-phosphate nucleotidyltransferase</fullName>
    </submittedName>
</protein>
<dbReference type="PROSITE" id="PS00092">
    <property type="entry name" value="N6_MTASE"/>
    <property type="match status" value="1"/>
</dbReference>